<sequence length="355" mass="36759">MDASAVNFNVTTDDFDSILSYADQGAWQTPDPSSASYDPKTSQWLLGTFHSTNVTGATVEFNFTGPAIYVFGAAGPAFGSYEVTIDGSSVTKSAYLPSDAASPYMLYGADNLSYADHTLRLRNLGKQGADAGGGEFLFDFLRTTVQLGPAGATVKNQTLEETDSAFKYKGVWGSNKSGNFSGGGSTYTNADNASVSFSFHGSAIYMFGDKKNDHGLYTVVLDGGEPQVFNGISGCGGAFGMTCEQQQPTLAYFASNLDGGLHNLTLTNNAGVNQSYFDLDSVVLSVPSEYAPRTLGDAASSAGGNASSASGSGSAPSASATAGQNGAVSFSGAPLFNPLLCLIGGVLWLLRPSRL</sequence>
<proteinExistence type="predicted"/>
<comment type="caution">
    <text evidence="1">The sequence shown here is derived from an EMBL/GenBank/DDBJ whole genome shotgun (WGS) entry which is preliminary data.</text>
</comment>
<dbReference type="EMBL" id="JARKIF010000003">
    <property type="protein sequence ID" value="KAJ7644705.1"/>
    <property type="molecule type" value="Genomic_DNA"/>
</dbReference>
<gene>
    <name evidence="1" type="ORF">FB45DRAFT_824844</name>
</gene>
<name>A0AAD7CCP5_9AGAR</name>
<reference evidence="1" key="1">
    <citation type="submission" date="2023-03" db="EMBL/GenBank/DDBJ databases">
        <title>Massive genome expansion in bonnet fungi (Mycena s.s.) driven by repeated elements and novel gene families across ecological guilds.</title>
        <authorList>
            <consortium name="Lawrence Berkeley National Laboratory"/>
            <person name="Harder C.B."/>
            <person name="Miyauchi S."/>
            <person name="Viragh M."/>
            <person name="Kuo A."/>
            <person name="Thoen E."/>
            <person name="Andreopoulos B."/>
            <person name="Lu D."/>
            <person name="Skrede I."/>
            <person name="Drula E."/>
            <person name="Henrissat B."/>
            <person name="Morin E."/>
            <person name="Kohler A."/>
            <person name="Barry K."/>
            <person name="LaButti K."/>
            <person name="Morin E."/>
            <person name="Salamov A."/>
            <person name="Lipzen A."/>
            <person name="Mereny Z."/>
            <person name="Hegedus B."/>
            <person name="Baldrian P."/>
            <person name="Stursova M."/>
            <person name="Weitz H."/>
            <person name="Taylor A."/>
            <person name="Grigoriev I.V."/>
            <person name="Nagy L.G."/>
            <person name="Martin F."/>
            <person name="Kauserud H."/>
        </authorList>
    </citation>
    <scope>NUCLEOTIDE SEQUENCE</scope>
    <source>
        <strain evidence="1">9284</strain>
    </source>
</reference>
<evidence type="ECO:0000313" key="1">
    <source>
        <dbReference type="EMBL" id="KAJ7644705.1"/>
    </source>
</evidence>
<dbReference type="Gene3D" id="2.60.120.260">
    <property type="entry name" value="Galactose-binding domain-like"/>
    <property type="match status" value="2"/>
</dbReference>
<protein>
    <submittedName>
        <fullName evidence="1">Uncharacterized protein</fullName>
    </submittedName>
</protein>
<keyword evidence="2" id="KW-1185">Reference proteome</keyword>
<dbReference type="AlphaFoldDB" id="A0AAD7CCP5"/>
<evidence type="ECO:0000313" key="2">
    <source>
        <dbReference type="Proteomes" id="UP001221142"/>
    </source>
</evidence>
<organism evidence="1 2">
    <name type="scientific">Roridomyces roridus</name>
    <dbReference type="NCBI Taxonomy" id="1738132"/>
    <lineage>
        <taxon>Eukaryota</taxon>
        <taxon>Fungi</taxon>
        <taxon>Dikarya</taxon>
        <taxon>Basidiomycota</taxon>
        <taxon>Agaricomycotina</taxon>
        <taxon>Agaricomycetes</taxon>
        <taxon>Agaricomycetidae</taxon>
        <taxon>Agaricales</taxon>
        <taxon>Marasmiineae</taxon>
        <taxon>Mycenaceae</taxon>
        <taxon>Roridomyces</taxon>
    </lineage>
</organism>
<dbReference type="Proteomes" id="UP001221142">
    <property type="component" value="Unassembled WGS sequence"/>
</dbReference>
<accession>A0AAD7CCP5</accession>